<organism evidence="1 2">
    <name type="scientific">Agrobacterium tumefaciens</name>
    <dbReference type="NCBI Taxonomy" id="358"/>
    <lineage>
        <taxon>Bacteria</taxon>
        <taxon>Pseudomonadati</taxon>
        <taxon>Pseudomonadota</taxon>
        <taxon>Alphaproteobacteria</taxon>
        <taxon>Hyphomicrobiales</taxon>
        <taxon>Rhizobiaceae</taxon>
        <taxon>Rhizobium/Agrobacterium group</taxon>
        <taxon>Agrobacterium</taxon>
        <taxon>Agrobacterium tumefaciens complex</taxon>
    </lineage>
</organism>
<evidence type="ECO:0000313" key="1">
    <source>
        <dbReference type="EMBL" id="KIQ05010.1"/>
    </source>
</evidence>
<sequence length="413" mass="41801">MTRGVAGLVTPGGGAPAKDVVVTTRGETASNTIGVARTSANVKQRFRKQVFAGQGGIKAGTLKLVLGAYGVPDSGVETVTDGYTAESHFEVGGVAYPFNWGGAASGAIPSGSASVESGVATGHPDVAAGTTCYLVIAREYAVGALPVFDSAPGTGTTGDSAHFAVAGTNAGIGVPGVKTATGGWTAQSSVFDLPFVLVGQQLNAATAIYCIGASVERGQQDSSGDGTAGGGYIRRGLNPSGGTKHAFLIGAKRGESLSTFLASGSKRLTYLKYANSILLGFGGNDFTNGVPVNTALASLSTVNDLIIAAGVERRALLGMVVKTDTTDAYATIANQTPRSGFAAFRTAFHAGAASLGMTVVDTSSSWEDASNLGYWKVNGTANWSTSDGTHPTTVRHQEAGVALQSQLGSFLTW</sequence>
<name>A0A0D0L5H9_AGRTU</name>
<dbReference type="Gene3D" id="3.40.50.1110">
    <property type="entry name" value="SGNH hydrolase"/>
    <property type="match status" value="1"/>
</dbReference>
<dbReference type="InterPro" id="IPR036514">
    <property type="entry name" value="SGNH_hydro_sf"/>
</dbReference>
<dbReference type="AlphaFoldDB" id="A0A0D0L5H9"/>
<protein>
    <submittedName>
        <fullName evidence="1">Uncharacterized protein</fullName>
    </submittedName>
</protein>
<gene>
    <name evidence="1" type="ORF">RU07_02045</name>
</gene>
<dbReference type="SUPFAM" id="SSF52266">
    <property type="entry name" value="SGNH hydrolase"/>
    <property type="match status" value="1"/>
</dbReference>
<comment type="caution">
    <text evidence="1">The sequence shown here is derived from an EMBL/GenBank/DDBJ whole genome shotgun (WGS) entry which is preliminary data.</text>
</comment>
<accession>A0A0D0L5H9</accession>
<dbReference type="EMBL" id="JXQV01000003">
    <property type="protein sequence ID" value="KIQ05010.1"/>
    <property type="molecule type" value="Genomic_DNA"/>
</dbReference>
<proteinExistence type="predicted"/>
<evidence type="ECO:0000313" key="2">
    <source>
        <dbReference type="Proteomes" id="UP000035017"/>
    </source>
</evidence>
<dbReference type="GO" id="GO:0016788">
    <property type="term" value="F:hydrolase activity, acting on ester bonds"/>
    <property type="evidence" value="ECO:0007669"/>
    <property type="project" value="UniProtKB-ARBA"/>
</dbReference>
<dbReference type="Proteomes" id="UP000035017">
    <property type="component" value="Unassembled WGS sequence"/>
</dbReference>
<reference evidence="1 2" key="1">
    <citation type="submission" date="2014-12" db="EMBL/GenBank/DDBJ databases">
        <title>16Stimator: statistical estimation of ribosomal gene copy numbers from draft genome assemblies.</title>
        <authorList>
            <person name="Perisin M.A."/>
            <person name="Vetter M."/>
            <person name="Gilbert J.A."/>
            <person name="Bergelson J."/>
        </authorList>
    </citation>
    <scope>NUCLEOTIDE SEQUENCE [LARGE SCALE GENOMIC DNA]</scope>
    <source>
        <strain evidence="1 2">MEJ076</strain>
    </source>
</reference>